<dbReference type="Gene3D" id="3.40.50.720">
    <property type="entry name" value="NAD(P)-binding Rossmann-like Domain"/>
    <property type="match status" value="1"/>
</dbReference>
<organism evidence="9 10">
    <name type="scientific">Aspergillus fumigatus (strain CBS 144.89 / FGSC A1163 / CEA10)</name>
    <name type="common">Neosartorya fumigata</name>
    <dbReference type="NCBI Taxonomy" id="451804"/>
    <lineage>
        <taxon>Eukaryota</taxon>
        <taxon>Fungi</taxon>
        <taxon>Dikarya</taxon>
        <taxon>Ascomycota</taxon>
        <taxon>Pezizomycotina</taxon>
        <taxon>Eurotiomycetes</taxon>
        <taxon>Eurotiomycetidae</taxon>
        <taxon>Eurotiales</taxon>
        <taxon>Aspergillaceae</taxon>
        <taxon>Aspergillus</taxon>
        <taxon>Aspergillus subgen. Fumigati</taxon>
    </lineage>
</organism>
<dbReference type="SUPFAM" id="SSF51735">
    <property type="entry name" value="NAD(P)-binding Rossmann-fold domains"/>
    <property type="match status" value="1"/>
</dbReference>
<evidence type="ECO:0000313" key="9">
    <source>
        <dbReference type="EMBL" id="EDP52401.1"/>
    </source>
</evidence>
<feature type="chain" id="PRO_5002760523" description="2-dehydropantoate 2-reductase" evidence="6">
    <location>
        <begin position="21"/>
        <end position="414"/>
    </location>
</feature>
<dbReference type="GO" id="GO:0005739">
    <property type="term" value="C:mitochondrion"/>
    <property type="evidence" value="ECO:0007669"/>
    <property type="project" value="TreeGrafter"/>
</dbReference>
<reference evidence="9 10" key="1">
    <citation type="journal article" date="2008" name="PLoS Genet.">
        <title>Genomic islands in the pathogenic filamentous fungus Aspergillus fumigatus.</title>
        <authorList>
            <person name="Fedorova N.D."/>
            <person name="Khaldi N."/>
            <person name="Joardar V.S."/>
            <person name="Maiti R."/>
            <person name="Amedeo P."/>
            <person name="Anderson M.J."/>
            <person name="Crabtree J."/>
            <person name="Silva J.C."/>
            <person name="Badger J.H."/>
            <person name="Albarraq A."/>
            <person name="Angiuoli S."/>
            <person name="Bussey H."/>
            <person name="Bowyer P."/>
            <person name="Cotty P.J."/>
            <person name="Dyer P.S."/>
            <person name="Egan A."/>
            <person name="Galens K."/>
            <person name="Fraser-Liggett C.M."/>
            <person name="Haas B.J."/>
            <person name="Inman J.M."/>
            <person name="Kent R."/>
            <person name="Lemieux S."/>
            <person name="Malavazi I."/>
            <person name="Orvis J."/>
            <person name="Roemer T."/>
            <person name="Ronning C.M."/>
            <person name="Sundaram J.P."/>
            <person name="Sutton G."/>
            <person name="Turner G."/>
            <person name="Venter J.C."/>
            <person name="White O.R."/>
            <person name="Whitty B.R."/>
            <person name="Youngman P."/>
            <person name="Wolfe K.H."/>
            <person name="Goldman G.H."/>
            <person name="Wortman J.R."/>
            <person name="Jiang B."/>
            <person name="Denning D.W."/>
            <person name="Nierman W.C."/>
        </authorList>
    </citation>
    <scope>NUCLEOTIDE SEQUENCE [LARGE SCALE GENOMIC DNA]</scope>
    <source>
        <strain evidence="10">CBS 144.89 / FGSC A1163 / CEA10</strain>
    </source>
</reference>
<sequence length="414" mass="45961">MIEASCLFSPLLLLISSAISNNLMMKCLDPRVTLLSKNLFRANSYAMHSTTPVERNPSSTLRDRVHILGLGSIGTFVAHSVSEIPNGPSVILLLHRRSLLDHYRQNRNQIFFESRHGVHQSSTGYGLEMTQDNQWYPVSDESPSDCPITSHISNLIICVKATQTVSALRPLVHRLNSTSNILFLQNGSGMIEEVDAHLFQDPLTRPNYLIGVISHGVTLNSPFNITHTGFSATSIGPVPRDDGRYAAISDLRSNYLLQTLPLSPTLNLKSYPYTEILQVQLEKLAVNAFCNPLCALNDAKNEFLFSVPDTRRAILTEISNVVLALPELKGVQGLEERFSVARLEKTVNDIIAKTANTTCSMVWDLRAGRETAIQFINGSWSRMGKMVGVDTPVNDALVEQIKMRGRENLEMSDQ</sequence>
<dbReference type="EMBL" id="DS499596">
    <property type="protein sequence ID" value="EDP52401.1"/>
    <property type="molecule type" value="Genomic_DNA"/>
</dbReference>
<dbReference type="NCBIfam" id="TIGR00745">
    <property type="entry name" value="apbA_panE"/>
    <property type="match status" value="1"/>
</dbReference>
<dbReference type="GO" id="GO:0015940">
    <property type="term" value="P:pantothenate biosynthetic process"/>
    <property type="evidence" value="ECO:0007669"/>
    <property type="project" value="InterPro"/>
</dbReference>
<gene>
    <name evidence="9" type="ORF">AFUB_035650</name>
</gene>
<dbReference type="Pfam" id="PF08546">
    <property type="entry name" value="ApbA_C"/>
    <property type="match status" value="1"/>
</dbReference>
<dbReference type="InterPro" id="IPR036291">
    <property type="entry name" value="NAD(P)-bd_dom_sf"/>
</dbReference>
<keyword evidence="3" id="KW-0521">NADP</keyword>
<dbReference type="PANTHER" id="PTHR43765:SF2">
    <property type="entry name" value="2-DEHYDROPANTOATE 2-REDUCTASE"/>
    <property type="match status" value="1"/>
</dbReference>
<dbReference type="Proteomes" id="UP000001699">
    <property type="component" value="Unassembled WGS sequence"/>
</dbReference>
<protein>
    <recommendedName>
        <fullName evidence="2">2-dehydropantoate 2-reductase</fullName>
        <ecNumber evidence="2">1.1.1.169</ecNumber>
    </recommendedName>
    <alternativeName>
        <fullName evidence="5">Ketopantoate reductase</fullName>
    </alternativeName>
</protein>
<dbReference type="EC" id="1.1.1.169" evidence="2"/>
<dbReference type="InterPro" id="IPR008927">
    <property type="entry name" value="6-PGluconate_DH-like_C_sf"/>
</dbReference>
<dbReference type="SUPFAM" id="SSF48179">
    <property type="entry name" value="6-phosphogluconate dehydrogenase C-terminal domain-like"/>
    <property type="match status" value="1"/>
</dbReference>
<keyword evidence="4" id="KW-0560">Oxidoreductase</keyword>
<dbReference type="InterPro" id="IPR003710">
    <property type="entry name" value="ApbA"/>
</dbReference>
<keyword evidence="6" id="KW-0732">Signal</keyword>
<evidence type="ECO:0000256" key="6">
    <source>
        <dbReference type="SAM" id="SignalP"/>
    </source>
</evidence>
<dbReference type="InterPro" id="IPR013328">
    <property type="entry name" value="6PGD_dom2"/>
</dbReference>
<comment type="similarity">
    <text evidence="1">Belongs to the ketopantoate reductase family.</text>
</comment>
<dbReference type="InterPro" id="IPR013752">
    <property type="entry name" value="KPA_reductase"/>
</dbReference>
<accession>B0XWE8</accession>
<evidence type="ECO:0000259" key="8">
    <source>
        <dbReference type="Pfam" id="PF08546"/>
    </source>
</evidence>
<dbReference type="PhylomeDB" id="B0XWE8"/>
<feature type="domain" description="Ketopantoate reductase N-terminal" evidence="7">
    <location>
        <begin position="65"/>
        <end position="239"/>
    </location>
</feature>
<dbReference type="GO" id="GO:0008677">
    <property type="term" value="F:2-dehydropantoate 2-reductase activity"/>
    <property type="evidence" value="ECO:0007669"/>
    <property type="project" value="UniProtKB-EC"/>
</dbReference>
<dbReference type="InterPro" id="IPR050838">
    <property type="entry name" value="Ketopantoate_reductase"/>
</dbReference>
<dbReference type="VEuPathDB" id="FungiDB:AFUB_035650"/>
<dbReference type="PANTHER" id="PTHR43765">
    <property type="entry name" value="2-DEHYDROPANTOATE 2-REDUCTASE-RELATED"/>
    <property type="match status" value="1"/>
</dbReference>
<dbReference type="Gene3D" id="1.10.1040.10">
    <property type="entry name" value="N-(1-d-carboxylethyl)-l-norvaline Dehydrogenase, domain 2"/>
    <property type="match status" value="1"/>
</dbReference>
<dbReference type="OrthoDB" id="73846at2759"/>
<feature type="signal peptide" evidence="6">
    <location>
        <begin position="1"/>
        <end position="20"/>
    </location>
</feature>
<evidence type="ECO:0000256" key="2">
    <source>
        <dbReference type="ARBA" id="ARBA00013014"/>
    </source>
</evidence>
<dbReference type="HOGENOM" id="CLU_031468_10_3_1"/>
<evidence type="ECO:0000256" key="4">
    <source>
        <dbReference type="ARBA" id="ARBA00023002"/>
    </source>
</evidence>
<evidence type="ECO:0000313" key="10">
    <source>
        <dbReference type="Proteomes" id="UP000001699"/>
    </source>
</evidence>
<proteinExistence type="inferred from homology"/>
<dbReference type="Pfam" id="PF02558">
    <property type="entry name" value="ApbA"/>
    <property type="match status" value="1"/>
</dbReference>
<dbReference type="InterPro" id="IPR013332">
    <property type="entry name" value="KPR_N"/>
</dbReference>
<evidence type="ECO:0000256" key="1">
    <source>
        <dbReference type="ARBA" id="ARBA00007870"/>
    </source>
</evidence>
<dbReference type="GO" id="GO:0050661">
    <property type="term" value="F:NADP binding"/>
    <property type="evidence" value="ECO:0007669"/>
    <property type="project" value="TreeGrafter"/>
</dbReference>
<dbReference type="AlphaFoldDB" id="B0XWE8"/>
<evidence type="ECO:0000256" key="5">
    <source>
        <dbReference type="ARBA" id="ARBA00032024"/>
    </source>
</evidence>
<feature type="domain" description="Ketopantoate reductase C-terminal" evidence="8">
    <location>
        <begin position="276"/>
        <end position="403"/>
    </location>
</feature>
<evidence type="ECO:0000259" key="7">
    <source>
        <dbReference type="Pfam" id="PF02558"/>
    </source>
</evidence>
<evidence type="ECO:0000256" key="3">
    <source>
        <dbReference type="ARBA" id="ARBA00022857"/>
    </source>
</evidence>
<keyword evidence="10" id="KW-1185">Reference proteome</keyword>
<name>B0XWE8_ASPFC</name>